<name>A0A0R1Y236_9LACO</name>
<gene>
    <name evidence="2" type="ORF">FC83_GL002974</name>
</gene>
<comment type="caution">
    <text evidence="2">The sequence shown here is derived from an EMBL/GenBank/DDBJ whole genome shotgun (WGS) entry which is preliminary data.</text>
</comment>
<dbReference type="AlphaFoldDB" id="A0A0R1Y236"/>
<protein>
    <recommendedName>
        <fullName evidence="4">Surface layer protein A domain-containing protein</fullName>
    </recommendedName>
</protein>
<evidence type="ECO:0008006" key="4">
    <source>
        <dbReference type="Google" id="ProtNLM"/>
    </source>
</evidence>
<dbReference type="Proteomes" id="UP000051236">
    <property type="component" value="Unassembled WGS sequence"/>
</dbReference>
<accession>A0A0R1Y236</accession>
<evidence type="ECO:0000313" key="2">
    <source>
        <dbReference type="EMBL" id="KRM33404.1"/>
    </source>
</evidence>
<dbReference type="PATRIC" id="fig|1423734.3.peg.3023"/>
<organism evidence="2 3">
    <name type="scientific">Agrilactobacillus composti DSM 18527 = JCM 14202</name>
    <dbReference type="NCBI Taxonomy" id="1423734"/>
    <lineage>
        <taxon>Bacteria</taxon>
        <taxon>Bacillati</taxon>
        <taxon>Bacillota</taxon>
        <taxon>Bacilli</taxon>
        <taxon>Lactobacillales</taxon>
        <taxon>Lactobacillaceae</taxon>
        <taxon>Agrilactobacillus</taxon>
    </lineage>
</organism>
<keyword evidence="1" id="KW-0732">Signal</keyword>
<evidence type="ECO:0000256" key="1">
    <source>
        <dbReference type="SAM" id="SignalP"/>
    </source>
</evidence>
<dbReference type="STRING" id="1423734.FC83_GL002974"/>
<keyword evidence="3" id="KW-1185">Reference proteome</keyword>
<feature type="chain" id="PRO_5006413531" description="Surface layer protein A domain-containing protein" evidence="1">
    <location>
        <begin position="18"/>
        <end position="232"/>
    </location>
</feature>
<sequence>MLVVLGTILASIGQASAALVIEPANPIDQMTMNSYNMAVPIYNDPECTQNSGRPLSTAVSTWRVFQWARTDPNPNNTAVSYDLGGGQWVKKNDVFTGISANDTSIKEAYSAGKKVPVYDSPQLWHIIGYLDPAISEWAVTRSASLGHTSNNLERLDLGNDQWVDATKDVQAIRTAFIFTTGTPLYNGNGVQTGTINQATYYKVFGVKTINGQTYVNLGTDDQWANFKDGTTN</sequence>
<reference evidence="2 3" key="1">
    <citation type="journal article" date="2015" name="Genome Announc.">
        <title>Expanding the biotechnology potential of lactobacilli through comparative genomics of 213 strains and associated genera.</title>
        <authorList>
            <person name="Sun Z."/>
            <person name="Harris H.M."/>
            <person name="McCann A."/>
            <person name="Guo C."/>
            <person name="Argimon S."/>
            <person name="Zhang W."/>
            <person name="Yang X."/>
            <person name="Jeffery I.B."/>
            <person name="Cooney J.C."/>
            <person name="Kagawa T.F."/>
            <person name="Liu W."/>
            <person name="Song Y."/>
            <person name="Salvetti E."/>
            <person name="Wrobel A."/>
            <person name="Rasinkangas P."/>
            <person name="Parkhill J."/>
            <person name="Rea M.C."/>
            <person name="O'Sullivan O."/>
            <person name="Ritari J."/>
            <person name="Douillard F.P."/>
            <person name="Paul Ross R."/>
            <person name="Yang R."/>
            <person name="Briner A.E."/>
            <person name="Felis G.E."/>
            <person name="de Vos W.M."/>
            <person name="Barrangou R."/>
            <person name="Klaenhammer T.R."/>
            <person name="Caufield P.W."/>
            <person name="Cui Y."/>
            <person name="Zhang H."/>
            <person name="O'Toole P.W."/>
        </authorList>
    </citation>
    <scope>NUCLEOTIDE SEQUENCE [LARGE SCALE GENOMIC DNA]</scope>
    <source>
        <strain evidence="2 3">DSM 18527</strain>
    </source>
</reference>
<proteinExistence type="predicted"/>
<dbReference type="EMBL" id="AZGA01000054">
    <property type="protein sequence ID" value="KRM33404.1"/>
    <property type="molecule type" value="Genomic_DNA"/>
</dbReference>
<feature type="signal peptide" evidence="1">
    <location>
        <begin position="1"/>
        <end position="17"/>
    </location>
</feature>
<evidence type="ECO:0000313" key="3">
    <source>
        <dbReference type="Proteomes" id="UP000051236"/>
    </source>
</evidence>